<protein>
    <recommendedName>
        <fullName evidence="1">Aminoglycoside phosphotransferase domain-containing protein</fullName>
    </recommendedName>
</protein>
<dbReference type="Gene3D" id="3.90.1200.10">
    <property type="match status" value="1"/>
</dbReference>
<evidence type="ECO:0000259" key="1">
    <source>
        <dbReference type="Pfam" id="PF01636"/>
    </source>
</evidence>
<dbReference type="EMBL" id="JAZHXJ010001893">
    <property type="protein sequence ID" value="KAL1842907.1"/>
    <property type="molecule type" value="Genomic_DNA"/>
</dbReference>
<proteinExistence type="predicted"/>
<dbReference type="InterPro" id="IPR051678">
    <property type="entry name" value="AGP_Transferase"/>
</dbReference>
<dbReference type="PANTHER" id="PTHR21310:SF51">
    <property type="entry name" value="AMINOGLYCOSIDE PHOSPHOTRANSFERASE DOMAIN-CONTAINING PROTEIN"/>
    <property type="match status" value="1"/>
</dbReference>
<dbReference type="InterPro" id="IPR011009">
    <property type="entry name" value="Kinase-like_dom_sf"/>
</dbReference>
<evidence type="ECO:0000313" key="3">
    <source>
        <dbReference type="Proteomes" id="UP001586593"/>
    </source>
</evidence>
<dbReference type="PANTHER" id="PTHR21310">
    <property type="entry name" value="AMINOGLYCOSIDE PHOSPHOTRANSFERASE-RELATED-RELATED"/>
    <property type="match status" value="1"/>
</dbReference>
<dbReference type="Pfam" id="PF01636">
    <property type="entry name" value="APH"/>
    <property type="match status" value="1"/>
</dbReference>
<organism evidence="2 3">
    <name type="scientific">Phialemonium thermophilum</name>
    <dbReference type="NCBI Taxonomy" id="223376"/>
    <lineage>
        <taxon>Eukaryota</taxon>
        <taxon>Fungi</taxon>
        <taxon>Dikarya</taxon>
        <taxon>Ascomycota</taxon>
        <taxon>Pezizomycotina</taxon>
        <taxon>Sordariomycetes</taxon>
        <taxon>Sordariomycetidae</taxon>
        <taxon>Cephalothecales</taxon>
        <taxon>Cephalothecaceae</taxon>
        <taxon>Phialemonium</taxon>
    </lineage>
</organism>
<sequence>MRALESQAATLRLLSSRTTIPVPEVYALDTSRNNEIGAPFICTSFLPGKTVIKTWFEDSGPIPMEERRLLTLTSLAGCMAQLSAFAFDKIGSLCGDSPDAIPLGPCFDWDEKDDGTIGVDASGPFDSTDDYLREHFQLRNSKSEWGVAEDKLIVVIKSCLPVHNPGEGFVLCPPDFDAQNILTDSDGNVTGIIDWDLVQTLPRCVGYSRYPSWITRDWDPLMYGWPHLKDTENSPEELERYREHYCRALGAALAHRGDWSYTKKSHIWEAGWIALLNTVNRLEICRKLLQAAVGDDDDATDILYDLGTGALEKEKWDSIVDSLTKLFSVHVDPQ</sequence>
<keyword evidence="3" id="KW-1185">Reference proteome</keyword>
<name>A0ABR3VM30_9PEZI</name>
<feature type="domain" description="Aminoglycoside phosphotransferase" evidence="1">
    <location>
        <begin position="3"/>
        <end position="199"/>
    </location>
</feature>
<dbReference type="InterPro" id="IPR002575">
    <property type="entry name" value="Aminoglycoside_PTrfase"/>
</dbReference>
<evidence type="ECO:0000313" key="2">
    <source>
        <dbReference type="EMBL" id="KAL1842907.1"/>
    </source>
</evidence>
<accession>A0ABR3VM30</accession>
<gene>
    <name evidence="2" type="ORF">VTK73DRAFT_2971</name>
</gene>
<dbReference type="SUPFAM" id="SSF56112">
    <property type="entry name" value="Protein kinase-like (PK-like)"/>
    <property type="match status" value="1"/>
</dbReference>
<comment type="caution">
    <text evidence="2">The sequence shown here is derived from an EMBL/GenBank/DDBJ whole genome shotgun (WGS) entry which is preliminary data.</text>
</comment>
<reference evidence="2 3" key="1">
    <citation type="journal article" date="2024" name="Commun. Biol.">
        <title>Comparative genomic analysis of thermophilic fungi reveals convergent evolutionary adaptations and gene losses.</title>
        <authorList>
            <person name="Steindorff A.S."/>
            <person name="Aguilar-Pontes M.V."/>
            <person name="Robinson A.J."/>
            <person name="Andreopoulos B."/>
            <person name="LaButti K."/>
            <person name="Kuo A."/>
            <person name="Mondo S."/>
            <person name="Riley R."/>
            <person name="Otillar R."/>
            <person name="Haridas S."/>
            <person name="Lipzen A."/>
            <person name="Grimwood J."/>
            <person name="Schmutz J."/>
            <person name="Clum A."/>
            <person name="Reid I.D."/>
            <person name="Moisan M.C."/>
            <person name="Butler G."/>
            <person name="Nguyen T.T.M."/>
            <person name="Dewar K."/>
            <person name="Conant G."/>
            <person name="Drula E."/>
            <person name="Henrissat B."/>
            <person name="Hansel C."/>
            <person name="Singer S."/>
            <person name="Hutchinson M.I."/>
            <person name="de Vries R.P."/>
            <person name="Natvig D.O."/>
            <person name="Powell A.J."/>
            <person name="Tsang A."/>
            <person name="Grigoriev I.V."/>
        </authorList>
    </citation>
    <scope>NUCLEOTIDE SEQUENCE [LARGE SCALE GENOMIC DNA]</scope>
    <source>
        <strain evidence="2 3">ATCC 24622</strain>
    </source>
</reference>
<dbReference type="Proteomes" id="UP001586593">
    <property type="component" value="Unassembled WGS sequence"/>
</dbReference>